<evidence type="ECO:0000256" key="14">
    <source>
        <dbReference type="ARBA" id="ARBA00023279"/>
    </source>
</evidence>
<dbReference type="Proteomes" id="UP000472261">
    <property type="component" value="Unplaced"/>
</dbReference>
<dbReference type="OrthoDB" id="8919081at2759"/>
<dbReference type="KEGG" id="pcoc:116235121"/>
<dbReference type="InterPro" id="IPR000519">
    <property type="entry name" value="P_trefoil_dom"/>
</dbReference>
<dbReference type="GO" id="GO:0005886">
    <property type="term" value="C:plasma membrane"/>
    <property type="evidence" value="ECO:0007669"/>
    <property type="project" value="UniProtKB-SubCell"/>
</dbReference>
<dbReference type="InterPro" id="IPR044913">
    <property type="entry name" value="P_trefoil_dom_sf"/>
</dbReference>
<dbReference type="SMART" id="SM00241">
    <property type="entry name" value="ZP"/>
    <property type="match status" value="1"/>
</dbReference>
<keyword evidence="3" id="KW-1003">Cell membrane</keyword>
<evidence type="ECO:0000256" key="17">
    <source>
        <dbReference type="ARBA" id="ARBA00040238"/>
    </source>
</evidence>
<gene>
    <name evidence="25" type="primary">ZP4</name>
</gene>
<keyword evidence="6" id="KW-0165">Cleavage on pair of basic residues</keyword>
<feature type="domain" description="P-type" evidence="24">
    <location>
        <begin position="149"/>
        <end position="192"/>
    </location>
</feature>
<feature type="signal peptide" evidence="22">
    <location>
        <begin position="1"/>
        <end position="31"/>
    </location>
</feature>
<protein>
    <recommendedName>
        <fullName evidence="17">Zona pellucida sperm-binding protein 4</fullName>
    </recommendedName>
    <alternativeName>
        <fullName evidence="19">Zona pellucida glycoprotein 4</fullName>
    </alternativeName>
    <alternativeName>
        <fullName evidence="18">Zona pellucida protein B</fullName>
    </alternativeName>
</protein>
<evidence type="ECO:0000256" key="15">
    <source>
        <dbReference type="ARBA" id="ARBA00024183"/>
    </source>
</evidence>
<dbReference type="Pfam" id="PF00100">
    <property type="entry name" value="Zona_pellucida"/>
    <property type="match status" value="1"/>
</dbReference>
<keyword evidence="7 21" id="KW-0812">Transmembrane</keyword>
<keyword evidence="13" id="KW-0325">Glycoprotein</keyword>
<evidence type="ECO:0000256" key="6">
    <source>
        <dbReference type="ARBA" id="ARBA00022685"/>
    </source>
</evidence>
<comment type="function">
    <text evidence="16">Component of the zona pellucida, an extracellular matrix surrounding oocytes which mediates sperm binding, induction of the acrosome reaction and prevents post-fertilization polyspermy. The zona pellucida is composed of 3 to 4 glycoproteins, ZP1, ZP2, ZP3, and ZP4. ZP4 may act as a sperm receptor.</text>
</comment>
<evidence type="ECO:0000259" key="23">
    <source>
        <dbReference type="PROSITE" id="PS51034"/>
    </source>
</evidence>
<dbReference type="OMA" id="LNCPDQT"/>
<dbReference type="PROSITE" id="PS51448">
    <property type="entry name" value="P_TREFOIL_2"/>
    <property type="match status" value="1"/>
</dbReference>
<feature type="disulfide bond" evidence="20">
    <location>
        <begin position="162"/>
        <end position="177"/>
    </location>
</feature>
<evidence type="ECO:0000256" key="5">
    <source>
        <dbReference type="ARBA" id="ARBA00022530"/>
    </source>
</evidence>
<dbReference type="PANTHER" id="PTHR23343:SF31">
    <property type="entry name" value="ZONA PELLUCIDA SPERM-BINDING PROTEIN 4"/>
    <property type="match status" value="1"/>
</dbReference>
<dbReference type="PANTHER" id="PTHR23343">
    <property type="entry name" value="ZONA PELLUCIDA SPERM-BINDING PROTEIN"/>
    <property type="match status" value="1"/>
</dbReference>
<dbReference type="GO" id="GO:0035804">
    <property type="term" value="F:structural constituent of egg coat"/>
    <property type="evidence" value="ECO:0007669"/>
    <property type="project" value="TreeGrafter"/>
</dbReference>
<proteinExistence type="inferred from homology"/>
<evidence type="ECO:0000256" key="22">
    <source>
        <dbReference type="SAM" id="SignalP"/>
    </source>
</evidence>
<evidence type="ECO:0000256" key="19">
    <source>
        <dbReference type="ARBA" id="ARBA00042573"/>
    </source>
</evidence>
<evidence type="ECO:0000256" key="20">
    <source>
        <dbReference type="PROSITE-ProRule" id="PRU00779"/>
    </source>
</evidence>
<dbReference type="Pfam" id="PF22821">
    <property type="entry name" value="ZP1_ZP4_Ig-like"/>
    <property type="match status" value="1"/>
</dbReference>
<dbReference type="GO" id="GO:0035805">
    <property type="term" value="C:egg coat"/>
    <property type="evidence" value="ECO:0007669"/>
    <property type="project" value="UniProtKB-SubCell"/>
</dbReference>
<feature type="chain" id="PRO_5025470679" description="Zona pellucida sperm-binding protein 4" evidence="22">
    <location>
        <begin position="32"/>
        <end position="543"/>
    </location>
</feature>
<comment type="subcellular location">
    <subcellularLocation>
        <location evidence="1">Cell membrane</location>
        <topology evidence="1">Single-pass type I membrane protein</topology>
    </subcellularLocation>
    <subcellularLocation>
        <location evidence="15">Zona pellucida</location>
    </subcellularLocation>
</comment>
<dbReference type="InterPro" id="IPR054554">
    <property type="entry name" value="ZP1/4_Ig-like"/>
</dbReference>
<evidence type="ECO:0000256" key="13">
    <source>
        <dbReference type="ARBA" id="ARBA00023180"/>
    </source>
</evidence>
<dbReference type="Gene3D" id="2.60.40.4100">
    <property type="entry name" value="Zona pellucida, ZP-C domain"/>
    <property type="match status" value="1"/>
</dbReference>
<reference evidence="25" key="1">
    <citation type="submission" date="2025-08" db="UniProtKB">
        <authorList>
            <consortium name="Ensembl"/>
        </authorList>
    </citation>
    <scope>IDENTIFICATION</scope>
</reference>
<dbReference type="GO" id="GO:0007339">
    <property type="term" value="P:binding of sperm to zona pellucida"/>
    <property type="evidence" value="ECO:0007669"/>
    <property type="project" value="TreeGrafter"/>
</dbReference>
<keyword evidence="4" id="KW-0964">Secreted</keyword>
<organism evidence="25 26">
    <name type="scientific">Phasianus colchicus</name>
    <name type="common">Common pheasant</name>
    <dbReference type="NCBI Taxonomy" id="9054"/>
    <lineage>
        <taxon>Eukaryota</taxon>
        <taxon>Metazoa</taxon>
        <taxon>Chordata</taxon>
        <taxon>Craniata</taxon>
        <taxon>Vertebrata</taxon>
        <taxon>Euteleostomi</taxon>
        <taxon>Archelosauria</taxon>
        <taxon>Archosauria</taxon>
        <taxon>Dinosauria</taxon>
        <taxon>Saurischia</taxon>
        <taxon>Theropoda</taxon>
        <taxon>Coelurosauria</taxon>
        <taxon>Aves</taxon>
        <taxon>Neognathae</taxon>
        <taxon>Galloanserae</taxon>
        <taxon>Galliformes</taxon>
        <taxon>Phasianidae</taxon>
        <taxon>Phasianinae</taxon>
        <taxon>Phasianus</taxon>
    </lineage>
</organism>
<evidence type="ECO:0000256" key="2">
    <source>
        <dbReference type="ARBA" id="ARBA00010863"/>
    </source>
</evidence>
<evidence type="ECO:0000256" key="3">
    <source>
        <dbReference type="ARBA" id="ARBA00022475"/>
    </source>
</evidence>
<dbReference type="Gene3D" id="2.60.40.3210">
    <property type="entry name" value="Zona pellucida, ZP-N domain"/>
    <property type="match status" value="1"/>
</dbReference>
<reference evidence="25" key="2">
    <citation type="submission" date="2025-09" db="UniProtKB">
        <authorList>
            <consortium name="Ensembl"/>
        </authorList>
    </citation>
    <scope>IDENTIFICATION</scope>
</reference>
<evidence type="ECO:0000256" key="21">
    <source>
        <dbReference type="SAM" id="Phobius"/>
    </source>
</evidence>
<dbReference type="InterPro" id="IPR001507">
    <property type="entry name" value="ZP_dom"/>
</dbReference>
<dbReference type="Pfam" id="PF23344">
    <property type="entry name" value="ZP-N"/>
    <property type="match status" value="1"/>
</dbReference>
<dbReference type="InterPro" id="IPR048290">
    <property type="entry name" value="ZP_chr"/>
</dbReference>
<dbReference type="InterPro" id="IPR051148">
    <property type="entry name" value="Zona_Pellucida_Domain_gp"/>
</dbReference>
<feature type="domain" description="ZP" evidence="23">
    <location>
        <begin position="197"/>
        <end position="470"/>
    </location>
</feature>
<comment type="similarity">
    <text evidence="2">Belongs to the ZP domain family. ZPB subfamily.</text>
</comment>
<dbReference type="GO" id="GO:0032190">
    <property type="term" value="F:acrosin binding"/>
    <property type="evidence" value="ECO:0007669"/>
    <property type="project" value="TreeGrafter"/>
</dbReference>
<evidence type="ECO:0000256" key="9">
    <source>
        <dbReference type="ARBA" id="ARBA00022989"/>
    </source>
</evidence>
<keyword evidence="12" id="KW-0675">Receptor</keyword>
<dbReference type="GO" id="GO:0060468">
    <property type="term" value="P:prevention of polyspermy"/>
    <property type="evidence" value="ECO:0007669"/>
    <property type="project" value="TreeGrafter"/>
</dbReference>
<dbReference type="CTD" id="57829"/>
<dbReference type="PRINTS" id="PR00023">
    <property type="entry name" value="ZPELLUCIDA"/>
</dbReference>
<keyword evidence="9 21" id="KW-1133">Transmembrane helix</keyword>
<name>A0A669Q523_PHACC</name>
<evidence type="ECO:0000256" key="16">
    <source>
        <dbReference type="ARBA" id="ARBA00037545"/>
    </source>
</evidence>
<dbReference type="SMART" id="SM00018">
    <property type="entry name" value="PD"/>
    <property type="match status" value="1"/>
</dbReference>
<evidence type="ECO:0000313" key="25">
    <source>
        <dbReference type="Ensembl" id="ENSPCLP00000013478.1"/>
    </source>
</evidence>
<dbReference type="InterPro" id="IPR055355">
    <property type="entry name" value="ZP-C"/>
</dbReference>
<dbReference type="InterPro" id="IPR055356">
    <property type="entry name" value="ZP-N"/>
</dbReference>
<evidence type="ECO:0000256" key="7">
    <source>
        <dbReference type="ARBA" id="ARBA00022692"/>
    </source>
</evidence>
<dbReference type="Pfam" id="PF00088">
    <property type="entry name" value="Trefoil"/>
    <property type="match status" value="1"/>
</dbReference>
<keyword evidence="14" id="KW-0278">Fertilization</keyword>
<dbReference type="Gene3D" id="4.10.110.10">
    <property type="entry name" value="Spasmolytic Protein, domain 1"/>
    <property type="match status" value="1"/>
</dbReference>
<keyword evidence="11 20" id="KW-1015">Disulfide bond</keyword>
<evidence type="ECO:0000256" key="18">
    <source>
        <dbReference type="ARBA" id="ARBA00042273"/>
    </source>
</evidence>
<dbReference type="PROSITE" id="PS51034">
    <property type="entry name" value="ZP_2"/>
    <property type="match status" value="1"/>
</dbReference>
<evidence type="ECO:0000256" key="11">
    <source>
        <dbReference type="ARBA" id="ARBA00023157"/>
    </source>
</evidence>
<dbReference type="InterPro" id="IPR042235">
    <property type="entry name" value="ZP-C_dom"/>
</dbReference>
<evidence type="ECO:0000259" key="24">
    <source>
        <dbReference type="PROSITE" id="PS51448"/>
    </source>
</evidence>
<sequence>MGVVGQAMAVFGALSFLGLLVPLALVVGTWSRPFAEPDLLVCGQGSLQLTLPPGWEGNASFVLTAWDTEGKAHALQNDSGCGLWVSESPDGSWVVSVSYTSCYVFRWDGNYFIIVGLEGTDAAGQKVLHEEKLFMCPADLPALDAPSSSVCSAVRSQDRLPCASLPISQGDCEVRGCCYNPRDKVKTCYYGNTVTAHCTPDGQFSIAVSRDVTLPPVILDSVHLASGRSAGCTPVMKNNAFVVYQFPLSACGTTFQVTGDQAIYENELVASRDVKMGSLGSVTRDSTFRLQVRCSYAITGSFVPLNVQVFTLPPLPAVSQPGPLSLELRVASDERYSSYYTDTDYPVVKALRDPIYIEVRILQRTDPDLVLVLHHCWATPSINPHQQIQWPVLVNGCPYSGDNYQTQLVPLSTASGLLFPSHYQRFTLYTFTFVDSASQEVLSGLVYLHCSASVCHRSVQESCTNTCPARDRGKRSAEHTLKDSASRVSSKGPVIFLQDELRQVSDMDDFRAAAASWALGFAAVAAGAVLSMVLVAAVLWWRK</sequence>
<keyword evidence="26" id="KW-1185">Reference proteome</keyword>
<evidence type="ECO:0000256" key="10">
    <source>
        <dbReference type="ARBA" id="ARBA00023136"/>
    </source>
</evidence>
<keyword evidence="5" id="KW-0272">Extracellular matrix</keyword>
<dbReference type="SUPFAM" id="SSF57492">
    <property type="entry name" value="Trefoil"/>
    <property type="match status" value="1"/>
</dbReference>
<dbReference type="RefSeq" id="XP_031458953.1">
    <property type="nucleotide sequence ID" value="XM_031603093.1"/>
</dbReference>
<feature type="transmembrane region" description="Helical" evidence="21">
    <location>
        <begin position="517"/>
        <end position="541"/>
    </location>
</feature>
<comment type="caution">
    <text evidence="20">Lacks conserved residue(s) required for the propagation of feature annotation.</text>
</comment>
<evidence type="ECO:0000256" key="4">
    <source>
        <dbReference type="ARBA" id="ARBA00022525"/>
    </source>
</evidence>
<evidence type="ECO:0000256" key="1">
    <source>
        <dbReference type="ARBA" id="ARBA00004251"/>
    </source>
</evidence>
<dbReference type="GeneID" id="116235121"/>
<dbReference type="Ensembl" id="ENSPCLT00000017929.1">
    <property type="protein sequence ID" value="ENSPCLP00000013478.1"/>
    <property type="gene ID" value="ENSPCLG00000011069.1"/>
</dbReference>
<dbReference type="CDD" id="cd00111">
    <property type="entry name" value="Trefoil"/>
    <property type="match status" value="1"/>
</dbReference>
<dbReference type="PROSITE" id="PS00025">
    <property type="entry name" value="P_TREFOIL_1"/>
    <property type="match status" value="1"/>
</dbReference>
<keyword evidence="10 21" id="KW-0472">Membrane</keyword>
<accession>A0A669Q523</accession>
<dbReference type="InterPro" id="IPR017957">
    <property type="entry name" value="P_trefoil_CS"/>
</dbReference>
<evidence type="ECO:0000313" key="26">
    <source>
        <dbReference type="Proteomes" id="UP000472261"/>
    </source>
</evidence>
<keyword evidence="8 22" id="KW-0732">Signal</keyword>
<evidence type="ECO:0000256" key="12">
    <source>
        <dbReference type="ARBA" id="ARBA00023170"/>
    </source>
</evidence>
<dbReference type="AlphaFoldDB" id="A0A669Q523"/>
<evidence type="ECO:0000256" key="8">
    <source>
        <dbReference type="ARBA" id="ARBA00022729"/>
    </source>
</evidence>